<evidence type="ECO:0000313" key="2">
    <source>
        <dbReference type="EMBL" id="VVD29916.1"/>
    </source>
</evidence>
<organism evidence="2 3">
    <name type="scientific">Paraburkholderia dioscoreae</name>
    <dbReference type="NCBI Taxonomy" id="2604047"/>
    <lineage>
        <taxon>Bacteria</taxon>
        <taxon>Pseudomonadati</taxon>
        <taxon>Pseudomonadota</taxon>
        <taxon>Betaproteobacteria</taxon>
        <taxon>Burkholderiales</taxon>
        <taxon>Burkholderiaceae</taxon>
        <taxon>Paraburkholderia</taxon>
    </lineage>
</organism>
<sequence>MAGKLFDGTVAFDSTFYGRLARMIQEEPVQTRDGGKQYILHVPANVPAKEFWAVTVYDNLTRSMIATDTMKAGVSSKDKLQMQADGSVDIYFGPQAPAGVGSNWVKTLPGQGWFAYFRWYGPTQPFFDKTWALPDIVENH</sequence>
<proteinExistence type="predicted"/>
<dbReference type="Pfam" id="PF06742">
    <property type="entry name" value="DUF1214"/>
    <property type="match status" value="1"/>
</dbReference>
<dbReference type="Proteomes" id="UP000325811">
    <property type="component" value="Chromosome I"/>
</dbReference>
<protein>
    <recommendedName>
        <fullName evidence="1">DUF1214 domain-containing protein</fullName>
    </recommendedName>
</protein>
<dbReference type="KEGG" id="pdio:PDMSB3_3460"/>
<dbReference type="RefSeq" id="WP_035517931.1">
    <property type="nucleotide sequence ID" value="NZ_LR699553.1"/>
</dbReference>
<name>A0A5Q4ZIL8_9BURK</name>
<feature type="domain" description="DUF1214" evidence="1">
    <location>
        <begin position="30"/>
        <end position="124"/>
    </location>
</feature>
<accession>A0A5Q4ZIL8</accession>
<keyword evidence="3" id="KW-1185">Reference proteome</keyword>
<dbReference type="PANTHER" id="PTHR36509">
    <property type="entry name" value="BLL3101 PROTEIN"/>
    <property type="match status" value="1"/>
</dbReference>
<dbReference type="PANTHER" id="PTHR36509:SF3">
    <property type="entry name" value="SIGNAL PEPTIDE PROTEIN"/>
    <property type="match status" value="1"/>
</dbReference>
<evidence type="ECO:0000313" key="3">
    <source>
        <dbReference type="Proteomes" id="UP000325811"/>
    </source>
</evidence>
<reference evidence="2 3" key="1">
    <citation type="submission" date="2019-08" db="EMBL/GenBank/DDBJ databases">
        <authorList>
            <person name="Herpell B J."/>
        </authorList>
    </citation>
    <scope>NUCLEOTIDE SEQUENCE [LARGE SCALE GENOMIC DNA]</scope>
    <source>
        <strain evidence="3">Msb3</strain>
    </source>
</reference>
<dbReference type="AlphaFoldDB" id="A0A5Q4ZIL8"/>
<dbReference type="SUPFAM" id="SSF160935">
    <property type="entry name" value="VPA0735-like"/>
    <property type="match status" value="1"/>
</dbReference>
<evidence type="ECO:0000259" key="1">
    <source>
        <dbReference type="Pfam" id="PF06742"/>
    </source>
</evidence>
<dbReference type="InterPro" id="IPR010621">
    <property type="entry name" value="DUF1214"/>
</dbReference>
<dbReference type="Gene3D" id="2.60.120.600">
    <property type="entry name" value="Domain of unknown function DUF1214, C-terminal domain"/>
    <property type="match status" value="1"/>
</dbReference>
<gene>
    <name evidence="2" type="ORF">PDMSB3_3460</name>
</gene>
<dbReference type="EMBL" id="LR699553">
    <property type="protein sequence ID" value="VVD29916.1"/>
    <property type="molecule type" value="Genomic_DNA"/>
</dbReference>
<dbReference type="InterPro" id="IPR037049">
    <property type="entry name" value="DUF1214_C_sf"/>
</dbReference>